<evidence type="ECO:0000313" key="1">
    <source>
        <dbReference type="EMBL" id="AJC71434.1"/>
    </source>
</evidence>
<dbReference type="GeneID" id="27134830"/>
<keyword evidence="1" id="KW-0808">Transferase</keyword>
<dbReference type="GO" id="GO:0008168">
    <property type="term" value="F:methyltransferase activity"/>
    <property type="evidence" value="ECO:0007669"/>
    <property type="project" value="UniProtKB-KW"/>
</dbReference>
<dbReference type="AlphaFoldDB" id="A0A0X1KJI5"/>
<accession>A0A0X1KJI5</accession>
<sequence length="198" mass="21463">MKRYIIVGVAALLVFLAGVHLGVSYFSDVAKSSGNEVSTGDFDIGISKDGKRFYDDYKLFSFDNLAPGESRTFTFYVKNRGDYPVSSVGLLFNVTDLEDGSLSKAEALVDNTPEVGELSEYLTIADFRVEVNGTDTALSNYIGKTLREVNMSELSIFNGLLKPDEQIKVTITIKLSPSAGNECLTDSADVGLIITASQ</sequence>
<organism evidence="1 2">
    <name type="scientific">Thermococcus guaymasensis DSM 11113</name>
    <dbReference type="NCBI Taxonomy" id="1432656"/>
    <lineage>
        <taxon>Archaea</taxon>
        <taxon>Methanobacteriati</taxon>
        <taxon>Methanobacteriota</taxon>
        <taxon>Thermococci</taxon>
        <taxon>Thermococcales</taxon>
        <taxon>Thermococcaceae</taxon>
        <taxon>Thermococcus</taxon>
    </lineage>
</organism>
<reference evidence="1 2" key="1">
    <citation type="submission" date="2014-01" db="EMBL/GenBank/DDBJ databases">
        <title>Genome sequencing of Thermococcus guaymasensis.</title>
        <authorList>
            <person name="Zhang X."/>
            <person name="Alvare G."/>
            <person name="Fristensky B."/>
            <person name="Chen L."/>
            <person name="Suen T."/>
            <person name="Chen Q."/>
            <person name="Ma K."/>
        </authorList>
    </citation>
    <scope>NUCLEOTIDE SEQUENCE [LARGE SCALE GENOMIC DNA]</scope>
    <source>
        <strain evidence="1 2">DSM 11113</strain>
    </source>
</reference>
<dbReference type="KEGG" id="tgy:X802_04070"/>
<dbReference type="PATRIC" id="fig|1432656.3.peg.791"/>
<dbReference type="STRING" id="1432656.X802_04070"/>
<protein>
    <submittedName>
        <fullName evidence="1">Methyltransferase</fullName>
    </submittedName>
</protein>
<keyword evidence="2" id="KW-1185">Reference proteome</keyword>
<evidence type="ECO:0000313" key="2">
    <source>
        <dbReference type="Proteomes" id="UP000062043"/>
    </source>
</evidence>
<dbReference type="Proteomes" id="UP000062043">
    <property type="component" value="Chromosome"/>
</dbReference>
<keyword evidence="1" id="KW-0489">Methyltransferase</keyword>
<gene>
    <name evidence="1" type="ORF">X802_04070</name>
</gene>
<name>A0A0X1KJI5_9EURY</name>
<dbReference type="EMBL" id="CP007140">
    <property type="protein sequence ID" value="AJC71434.1"/>
    <property type="molecule type" value="Genomic_DNA"/>
</dbReference>
<dbReference type="OrthoDB" id="85776at2157"/>
<dbReference type="RefSeq" id="WP_062371194.1">
    <property type="nucleotide sequence ID" value="NZ_CP007140.1"/>
</dbReference>
<proteinExistence type="predicted"/>
<dbReference type="GO" id="GO:0032259">
    <property type="term" value="P:methylation"/>
    <property type="evidence" value="ECO:0007669"/>
    <property type="project" value="UniProtKB-KW"/>
</dbReference>